<keyword evidence="4" id="KW-0238">DNA-binding</keyword>
<dbReference type="InterPro" id="IPR005333">
    <property type="entry name" value="Transcription_factor_TCP"/>
</dbReference>
<evidence type="ECO:0000256" key="7">
    <source>
        <dbReference type="SAM" id="MobiDB-lite"/>
    </source>
</evidence>
<feature type="compositionally biased region" description="Polar residues" evidence="7">
    <location>
        <begin position="1"/>
        <end position="11"/>
    </location>
</feature>
<dbReference type="PROSITE" id="PS51370">
    <property type="entry name" value="R"/>
    <property type="match status" value="1"/>
</dbReference>
<feature type="region of interest" description="Disordered" evidence="7">
    <location>
        <begin position="1"/>
        <end position="33"/>
    </location>
</feature>
<keyword evidence="2" id="KW-0217">Developmental protein</keyword>
<keyword evidence="3" id="KW-0805">Transcription regulation</keyword>
<dbReference type="Proteomes" id="UP000594638">
    <property type="component" value="Unassembled WGS sequence"/>
</dbReference>
<sequence>MFPSTNRNNPFESLFKGSFTNDEQNPSSSQDLDPPFLLHFPSPSLVDYEFPLNQIFSRHQIINGREVLPNHNQIFMDTTNWGPIINTELPKLNKEKEAGLTREPETATEGKRNLGAVPRKRTRKTDRHSKICTAQGIRDRRMRLSLPVARKFFDLQDLLGYDKASKTIEWLFTKSKKAIKDLEKACPQVKNSSSSDAKSESFASECELLSGIENSNNEFSAVSIVGAQNIGLLSNPHEKDDRELRKPLSNYCTRESREKARARARERTRENLLIKFLQDSNTWYAENPKSFEQLGCSRRDPFEAIEEMTLKHVDFYPLDHQLANVGITGNFLGPENSLSCPISNYNQGYDVFSCCVDSSNNYIGFLGN</sequence>
<keyword evidence="11" id="KW-1185">Reference proteome</keyword>
<keyword evidence="5" id="KW-0804">Transcription</keyword>
<evidence type="ECO:0000256" key="5">
    <source>
        <dbReference type="ARBA" id="ARBA00023163"/>
    </source>
</evidence>
<dbReference type="InterPro" id="IPR017888">
    <property type="entry name" value="CYC/TB1_R_domain"/>
</dbReference>
<evidence type="ECO:0000256" key="4">
    <source>
        <dbReference type="ARBA" id="ARBA00023125"/>
    </source>
</evidence>
<dbReference type="GO" id="GO:0005634">
    <property type="term" value="C:nucleus"/>
    <property type="evidence" value="ECO:0007669"/>
    <property type="project" value="UniProtKB-SubCell"/>
</dbReference>
<protein>
    <submittedName>
        <fullName evidence="10">Transcription factor CYCLOIDEA-like</fullName>
    </submittedName>
</protein>
<comment type="subcellular location">
    <subcellularLocation>
        <location evidence="1">Nucleus</location>
    </subcellularLocation>
</comment>
<evidence type="ECO:0000256" key="3">
    <source>
        <dbReference type="ARBA" id="ARBA00023015"/>
    </source>
</evidence>
<evidence type="ECO:0000256" key="1">
    <source>
        <dbReference type="ARBA" id="ARBA00004123"/>
    </source>
</evidence>
<comment type="caution">
    <text evidence="10">The sequence shown here is derived from an EMBL/GenBank/DDBJ whole genome shotgun (WGS) entry which is preliminary data.</text>
</comment>
<dbReference type="OrthoDB" id="1896834at2759"/>
<dbReference type="PROSITE" id="PS51369">
    <property type="entry name" value="TCP"/>
    <property type="match status" value="1"/>
</dbReference>
<feature type="domain" description="R" evidence="9">
    <location>
        <begin position="254"/>
        <end position="271"/>
    </location>
</feature>
<gene>
    <name evidence="10" type="ORF">OLEA9_A067050</name>
</gene>
<evidence type="ECO:0000313" key="10">
    <source>
        <dbReference type="EMBL" id="CAA2991264.1"/>
    </source>
</evidence>
<proteinExistence type="predicted"/>
<dbReference type="Pfam" id="PF03634">
    <property type="entry name" value="TCP"/>
    <property type="match status" value="1"/>
</dbReference>
<dbReference type="GO" id="GO:0003700">
    <property type="term" value="F:DNA-binding transcription factor activity"/>
    <property type="evidence" value="ECO:0007669"/>
    <property type="project" value="InterPro"/>
</dbReference>
<accession>A0A8S0SHY7</accession>
<evidence type="ECO:0000256" key="6">
    <source>
        <dbReference type="ARBA" id="ARBA00023242"/>
    </source>
</evidence>
<dbReference type="PANTHER" id="PTHR31072:SF93">
    <property type="entry name" value="TRANSCRIPTION FACTOR TCP24"/>
    <property type="match status" value="1"/>
</dbReference>
<dbReference type="GO" id="GO:2000032">
    <property type="term" value="P:regulation of secondary shoot formation"/>
    <property type="evidence" value="ECO:0007669"/>
    <property type="project" value="TreeGrafter"/>
</dbReference>
<organism evidence="10 11">
    <name type="scientific">Olea europaea subsp. europaea</name>
    <dbReference type="NCBI Taxonomy" id="158383"/>
    <lineage>
        <taxon>Eukaryota</taxon>
        <taxon>Viridiplantae</taxon>
        <taxon>Streptophyta</taxon>
        <taxon>Embryophyta</taxon>
        <taxon>Tracheophyta</taxon>
        <taxon>Spermatophyta</taxon>
        <taxon>Magnoliopsida</taxon>
        <taxon>eudicotyledons</taxon>
        <taxon>Gunneridae</taxon>
        <taxon>Pentapetalae</taxon>
        <taxon>asterids</taxon>
        <taxon>lamiids</taxon>
        <taxon>Lamiales</taxon>
        <taxon>Oleaceae</taxon>
        <taxon>Oleeae</taxon>
        <taxon>Olea</taxon>
    </lineage>
</organism>
<evidence type="ECO:0000259" key="8">
    <source>
        <dbReference type="PROSITE" id="PS51369"/>
    </source>
</evidence>
<dbReference type="EMBL" id="CACTIH010005424">
    <property type="protein sequence ID" value="CAA2991264.1"/>
    <property type="molecule type" value="Genomic_DNA"/>
</dbReference>
<dbReference type="InterPro" id="IPR017887">
    <property type="entry name" value="TF_TCP_subgr"/>
</dbReference>
<feature type="domain" description="TCP" evidence="8">
    <location>
        <begin position="124"/>
        <end position="182"/>
    </location>
</feature>
<evidence type="ECO:0000259" key="9">
    <source>
        <dbReference type="PROSITE" id="PS51370"/>
    </source>
</evidence>
<dbReference type="PANTHER" id="PTHR31072">
    <property type="entry name" value="TRANSCRIPTION FACTOR TCP4-RELATED"/>
    <property type="match status" value="1"/>
</dbReference>
<feature type="compositionally biased region" description="Polar residues" evidence="7">
    <location>
        <begin position="18"/>
        <end position="30"/>
    </location>
</feature>
<reference evidence="10 11" key="1">
    <citation type="submission" date="2019-12" db="EMBL/GenBank/DDBJ databases">
        <authorList>
            <person name="Alioto T."/>
            <person name="Alioto T."/>
            <person name="Gomez Garrido J."/>
        </authorList>
    </citation>
    <scope>NUCLEOTIDE SEQUENCE [LARGE SCALE GENOMIC DNA]</scope>
</reference>
<dbReference type="AlphaFoldDB" id="A0A8S0SHY7"/>
<evidence type="ECO:0000313" key="11">
    <source>
        <dbReference type="Proteomes" id="UP000594638"/>
    </source>
</evidence>
<dbReference type="Gramene" id="OE9A067050T1">
    <property type="protein sequence ID" value="OE9A067050C1"/>
    <property type="gene ID" value="OE9A067050"/>
</dbReference>
<dbReference type="GO" id="GO:0043565">
    <property type="term" value="F:sequence-specific DNA binding"/>
    <property type="evidence" value="ECO:0007669"/>
    <property type="project" value="TreeGrafter"/>
</dbReference>
<name>A0A8S0SHY7_OLEEU</name>
<keyword evidence="6" id="KW-0539">Nucleus</keyword>
<evidence type="ECO:0000256" key="2">
    <source>
        <dbReference type="ARBA" id="ARBA00022473"/>
    </source>
</evidence>